<reference evidence="3 4" key="1">
    <citation type="journal article" date="2009" name="Nature">
        <title>Evolution of pathogenicity and sexual reproduction in eight Candida genomes.</title>
        <authorList>
            <person name="Butler G."/>
            <person name="Rasmussen M.D."/>
            <person name="Lin M.F."/>
            <person name="Santos M.A."/>
            <person name="Sakthikumar S."/>
            <person name="Munro C.A."/>
            <person name="Rheinbay E."/>
            <person name="Grabherr M."/>
            <person name="Forche A."/>
            <person name="Reedy J.L."/>
            <person name="Agrafioti I."/>
            <person name="Arnaud M.B."/>
            <person name="Bates S."/>
            <person name="Brown A.J."/>
            <person name="Brunke S."/>
            <person name="Costanzo M.C."/>
            <person name="Fitzpatrick D.A."/>
            <person name="de Groot P.W."/>
            <person name="Harris D."/>
            <person name="Hoyer L.L."/>
            <person name="Hube B."/>
            <person name="Klis F.M."/>
            <person name="Kodira C."/>
            <person name="Lennard N."/>
            <person name="Logue M.E."/>
            <person name="Martin R."/>
            <person name="Neiman A.M."/>
            <person name="Nikolaou E."/>
            <person name="Quail M.A."/>
            <person name="Quinn J."/>
            <person name="Santos M.C."/>
            <person name="Schmitzberger F.F."/>
            <person name="Sherlock G."/>
            <person name="Shah P."/>
            <person name="Silverstein K.A."/>
            <person name="Skrzypek M.S."/>
            <person name="Soll D."/>
            <person name="Staggs R."/>
            <person name="Stansfield I."/>
            <person name="Stumpf M.P."/>
            <person name="Sudbery P.E."/>
            <person name="Srikantha T."/>
            <person name="Zeng Q."/>
            <person name="Berman J."/>
            <person name="Berriman M."/>
            <person name="Heitman J."/>
            <person name="Gow N.A."/>
            <person name="Lorenz M.C."/>
            <person name="Birren B.W."/>
            <person name="Kellis M."/>
            <person name="Cuomo C.A."/>
        </authorList>
    </citation>
    <scope>NUCLEOTIDE SEQUENCE [LARGE SCALE GENOMIC DNA]</scope>
    <source>
        <strain evidence="4">ATCC MYA-3404 / T1</strain>
    </source>
</reference>
<feature type="chain" id="PRO_5002955464" description="Hyphally-regulated cell wall protein N-terminal domain-containing protein" evidence="2">
    <location>
        <begin position="20"/>
        <end position="1032"/>
    </location>
</feature>
<sequence length="1032" mass="111896">MKTSSLVSSLLLALTPVLADQFRVKLSIEETDYYFKVNEGDDNIQLYADEFDVFELTGENYLRISGDAANAISSTAEDPFLKKIEIGDAHTPNTWSLDDNDLMYDSQLYYCGDAPPFHIITDASTYPGNEGGDICTEIVSFNTVPYQEPPPENTVDPAERMEVKGKLGEDDVTLSTNGEYVTVGGEDTALFTIDEDGYLKVGEDKWVKVDSGTLALVDAREEGTDGWSLVGDQLKLDDDFVVYTACEVDDVKIVHVDASGCDEVTEIVIENYEEPPPENTVDPAEPMEVKGKLGEDDVTLSTNGEYVTVGGEDTALFTIDEDGYLKVGEDKWVKVDSGTLALVDAREEGTDGWSLVGDQLKLDDDFVVYTACEVDDVKIVHVDASGCDEITEIVIENYEEPPPENTVDPAEPMEVKGKLGEDDVTLSTNGEYVTVGGEDTALFTIDEDGYLKVGEDKWVKVDSGTLALVDAREEGTDGWSLVGDQLKLDDDFVVYTACEVDDVKIVHVDASGCDEITEIVIENYEEPPPENTVDPAEPMNVTVIFSDEEIYFRTDGNFITLNEEDVVASFIIDEDGYLKVGEDKWVKVLPAELLDVAPEQGQLVLVSNREESTQGWRLLNDLFILDEDEVLFATCLDDDGNQIVYVNQEMCTALESVLVQNIEDEEDDPTSTEDEPTETGDESTTEDEPTETGDESTTEDEPTETGDESTTEDEPTETGDESTTEDEPTETGDESTTEDEPTETGDESTTEDEPTETGDETSTIEEPTDSDTDTGTATIAPGSDSETSTTSIAEDPTESETETGTGTVAPGSDSETSTITATTTVPSVITTTECDSDSSCSVITTTIEPVFTTITETDCDSSSSCSVVTRTVEVILTTVTDEVIVTITDCDEETTCVTKETICTTIYTTYCPVPVTTTEVETCITDLTITITTCDEESICEEYTTVVEDTEVTTTLTTYYVITKFISGVEQVVTVPVVETEGPAGPRVGPSGDKPEVPAVPADAENIANSVKSASIGAIITALVLLFPMMMM</sequence>
<keyword evidence="2" id="KW-0732">Signal</keyword>
<protein>
    <recommendedName>
        <fullName evidence="5">Hyphally-regulated cell wall protein N-terminal domain-containing protein</fullName>
    </recommendedName>
</protein>
<proteinExistence type="predicted"/>
<evidence type="ECO:0000256" key="2">
    <source>
        <dbReference type="SAM" id="SignalP"/>
    </source>
</evidence>
<dbReference type="STRING" id="294747.C5MH23"/>
<gene>
    <name evidence="3" type="ORF">CTRG_05377</name>
</gene>
<feature type="signal peptide" evidence="2">
    <location>
        <begin position="1"/>
        <end position="19"/>
    </location>
</feature>
<dbReference type="OrthoDB" id="4026272at2759"/>
<feature type="region of interest" description="Disordered" evidence="1">
    <location>
        <begin position="664"/>
        <end position="818"/>
    </location>
</feature>
<dbReference type="RefSeq" id="XP_002551079.1">
    <property type="nucleotide sequence ID" value="XM_002551033.1"/>
</dbReference>
<dbReference type="AlphaFoldDB" id="C5MH23"/>
<dbReference type="KEGG" id="ctp:CTRG_05377"/>
<dbReference type="EMBL" id="GG692402">
    <property type="protein sequence ID" value="EER30925.1"/>
    <property type="molecule type" value="Genomic_DNA"/>
</dbReference>
<keyword evidence="4" id="KW-1185">Reference proteome</keyword>
<feature type="compositionally biased region" description="Acidic residues" evidence="1">
    <location>
        <begin position="664"/>
        <end position="772"/>
    </location>
</feature>
<dbReference type="HOGENOM" id="CLU_310131_0_0_1"/>
<dbReference type="Proteomes" id="UP000002037">
    <property type="component" value="Unassembled WGS sequence"/>
</dbReference>
<accession>C5MH23</accession>
<dbReference type="VEuPathDB" id="FungiDB:CTRG_05377"/>
<evidence type="ECO:0000313" key="4">
    <source>
        <dbReference type="Proteomes" id="UP000002037"/>
    </source>
</evidence>
<name>C5MH23_CANTT</name>
<evidence type="ECO:0000313" key="3">
    <source>
        <dbReference type="EMBL" id="EER30925.1"/>
    </source>
</evidence>
<dbReference type="GeneID" id="8299701"/>
<dbReference type="eggNOG" id="ENOG502QPZF">
    <property type="taxonomic scope" value="Eukaryota"/>
</dbReference>
<organism evidence="3 4">
    <name type="scientific">Candida tropicalis (strain ATCC MYA-3404 / T1)</name>
    <name type="common">Yeast</name>
    <dbReference type="NCBI Taxonomy" id="294747"/>
    <lineage>
        <taxon>Eukaryota</taxon>
        <taxon>Fungi</taxon>
        <taxon>Dikarya</taxon>
        <taxon>Ascomycota</taxon>
        <taxon>Saccharomycotina</taxon>
        <taxon>Pichiomycetes</taxon>
        <taxon>Debaryomycetaceae</taxon>
        <taxon>Candida/Lodderomyces clade</taxon>
        <taxon>Candida</taxon>
    </lineage>
</organism>
<evidence type="ECO:0008006" key="5">
    <source>
        <dbReference type="Google" id="ProtNLM"/>
    </source>
</evidence>
<evidence type="ECO:0000256" key="1">
    <source>
        <dbReference type="SAM" id="MobiDB-lite"/>
    </source>
</evidence>